<proteinExistence type="inferred from homology"/>
<dbReference type="NCBIfam" id="TIGR00756">
    <property type="entry name" value="PPR"/>
    <property type="match status" value="4"/>
</dbReference>
<dbReference type="InterPro" id="IPR002885">
    <property type="entry name" value="PPR_rpt"/>
</dbReference>
<feature type="compositionally biased region" description="Low complexity" evidence="4">
    <location>
        <begin position="267"/>
        <end position="306"/>
    </location>
</feature>
<feature type="compositionally biased region" description="Polar residues" evidence="4">
    <location>
        <begin position="525"/>
        <end position="541"/>
    </location>
</feature>
<dbReference type="InterPro" id="IPR011990">
    <property type="entry name" value="TPR-like_helical_dom_sf"/>
</dbReference>
<feature type="compositionally biased region" description="Low complexity" evidence="4">
    <location>
        <begin position="395"/>
        <end position="411"/>
    </location>
</feature>
<dbReference type="InterPro" id="IPR050872">
    <property type="entry name" value="PPR_P_subfamily"/>
</dbReference>
<feature type="repeat" description="PPR" evidence="3">
    <location>
        <begin position="157"/>
        <end position="191"/>
    </location>
</feature>
<feature type="region of interest" description="Disordered" evidence="4">
    <location>
        <begin position="490"/>
        <end position="555"/>
    </location>
</feature>
<feature type="compositionally biased region" description="Low complexity" evidence="4">
    <location>
        <begin position="598"/>
        <end position="608"/>
    </location>
</feature>
<feature type="repeat" description="PPR" evidence="3">
    <location>
        <begin position="9"/>
        <end position="43"/>
    </location>
</feature>
<protein>
    <submittedName>
        <fullName evidence="6">Clathrin interactor EPSIN 2</fullName>
    </submittedName>
</protein>
<evidence type="ECO:0000256" key="2">
    <source>
        <dbReference type="ARBA" id="ARBA00022737"/>
    </source>
</evidence>
<evidence type="ECO:0000256" key="4">
    <source>
        <dbReference type="SAM" id="MobiDB-lite"/>
    </source>
</evidence>
<dbReference type="Pfam" id="PF13041">
    <property type="entry name" value="PPR_2"/>
    <property type="match status" value="2"/>
</dbReference>
<dbReference type="PANTHER" id="PTHR46128:SF332">
    <property type="entry name" value="PENTACOTRIPEPTIDE-REPEAT REGION OF PRORP DOMAIN-CONTAINING PROTEIN"/>
    <property type="match status" value="1"/>
</dbReference>
<organism evidence="6 7">
    <name type="scientific">Abeliophyllum distichum</name>
    <dbReference type="NCBI Taxonomy" id="126358"/>
    <lineage>
        <taxon>Eukaryota</taxon>
        <taxon>Viridiplantae</taxon>
        <taxon>Streptophyta</taxon>
        <taxon>Embryophyta</taxon>
        <taxon>Tracheophyta</taxon>
        <taxon>Spermatophyta</taxon>
        <taxon>Magnoliopsida</taxon>
        <taxon>eudicotyledons</taxon>
        <taxon>Gunneridae</taxon>
        <taxon>Pentapetalae</taxon>
        <taxon>asterids</taxon>
        <taxon>lamiids</taxon>
        <taxon>Lamiales</taxon>
        <taxon>Oleaceae</taxon>
        <taxon>Forsythieae</taxon>
        <taxon>Abeliophyllum</taxon>
    </lineage>
</organism>
<dbReference type="Pfam" id="PF01535">
    <property type="entry name" value="PPR"/>
    <property type="match status" value="1"/>
</dbReference>
<dbReference type="CDD" id="cd00167">
    <property type="entry name" value="SANT"/>
    <property type="match status" value="1"/>
</dbReference>
<feature type="compositionally biased region" description="Polar residues" evidence="4">
    <location>
        <begin position="352"/>
        <end position="380"/>
    </location>
</feature>
<feature type="region of interest" description="Disordered" evidence="4">
    <location>
        <begin position="784"/>
        <end position="827"/>
    </location>
</feature>
<dbReference type="Gene3D" id="1.25.40.10">
    <property type="entry name" value="Tetratricopeptide repeat domain"/>
    <property type="match status" value="2"/>
</dbReference>
<evidence type="ECO:0000256" key="1">
    <source>
        <dbReference type="ARBA" id="ARBA00007626"/>
    </source>
</evidence>
<feature type="domain" description="Transcription factor TFIIIB component B'' Myb" evidence="5">
    <location>
        <begin position="719"/>
        <end position="781"/>
    </location>
</feature>
<dbReference type="SUPFAM" id="SSF81901">
    <property type="entry name" value="HCP-like"/>
    <property type="match status" value="1"/>
</dbReference>
<dbReference type="PROSITE" id="PS51375">
    <property type="entry name" value="PPR"/>
    <property type="match status" value="4"/>
</dbReference>
<feature type="region of interest" description="Disordered" evidence="4">
    <location>
        <begin position="463"/>
        <end position="482"/>
    </location>
</feature>
<keyword evidence="7" id="KW-1185">Reference proteome</keyword>
<dbReference type="InterPro" id="IPR001005">
    <property type="entry name" value="SANT/Myb"/>
</dbReference>
<feature type="region of interest" description="Disordered" evidence="4">
    <location>
        <begin position="207"/>
        <end position="337"/>
    </location>
</feature>
<feature type="compositionally biased region" description="Basic and acidic residues" evidence="4">
    <location>
        <begin position="215"/>
        <end position="224"/>
    </location>
</feature>
<feature type="compositionally biased region" description="Polar residues" evidence="4">
    <location>
        <begin position="468"/>
        <end position="482"/>
    </location>
</feature>
<feature type="repeat" description="PPR" evidence="3">
    <location>
        <begin position="79"/>
        <end position="109"/>
    </location>
</feature>
<feature type="compositionally biased region" description="Polar residues" evidence="4">
    <location>
        <begin position="496"/>
        <end position="516"/>
    </location>
</feature>
<name>A0ABD1RC73_9LAMI</name>
<dbReference type="Proteomes" id="UP001604336">
    <property type="component" value="Unassembled WGS sequence"/>
</dbReference>
<sequence length="857" mass="91252">MEEKGHNANEYVYSALVSGLFKVGKSEQALRMWKEMMEKGCKPNTVVYSSLIDGLCREGKPNEAEEILSEMIRVGCKPNAYTYSSLMKGFFETGNSDKALLVWKDIAEKDGMNNDVCHGVLISGLCKDGKLKRSSDVEQGLKLFNEMLCKESDSKPDVVTYNILLNALCKQDSLSRAIDLLNNMLDQCCDPDSVTCNIFLSTLKGKLNPPQNEESGAKADDHSQDGSTVGRKIDRKYSEQNLNAPPSYEDAVNGARSPTYSERDGEPSQASAPKASSPPSSASPSDATAAAASLSPPAPATAPASANKKVGGFDEFDPRGSAAPTTSGGAQMDLLGSLSESFSSNSLALVPATQQTTTSEADASENSSHGHAFLATSTQPFDDPFGDGPFKAVTSANTSTSSFHPSSSQSSGLQQPIPQNTTTEFGSTFHDANYMPSGPSSAQLPSPQQELSSHNQDVDILADILPPSGSSLPVNSQTGYPVQASQPTLQAGFASQPGQPSLQTSYPLQPGQSVPMASTFPAQAGQASQMGFPTQSGQPTSLAGFPSQLGSSQAGIQNPLVGQSAESNAKFYGDNHLQSGSAGPAAMHMGQFSSAHGSQSVMPSSTMSSAIVPLPSKDKFETKSTVWADTLSRGLVNLNISGPKTNPLADIGVDFDSINRKERRMEKPTASTATSNVTMGKAMGSGSGIGRAGAVALRPSSNPMMGSGMGIGTTGGPGAIRQFGTDLSMIQQLFPGRTRNQVKLKYKKEERQHPMRLREALTNRAKDHSHFEKVIEHSQQIAAEENQNSNKDDSIDLTGNEDAEGTHEANEEEPKTERTDGQEIEDMTQDYMEIRSPVKCCDTEDDLYLWSQYKSDI</sequence>
<dbReference type="InterPro" id="IPR039467">
    <property type="entry name" value="TFIIIB_B''_Myb"/>
</dbReference>
<feature type="compositionally biased region" description="Basic and acidic residues" evidence="4">
    <location>
        <begin position="804"/>
        <end position="821"/>
    </location>
</feature>
<reference evidence="7" key="1">
    <citation type="submission" date="2024-07" db="EMBL/GenBank/DDBJ databases">
        <title>Two chromosome-level genome assemblies of Korean endemic species Abeliophyllum distichum and Forsythia ovata (Oleaceae).</title>
        <authorList>
            <person name="Jang H."/>
        </authorList>
    </citation>
    <scope>NUCLEOTIDE SEQUENCE [LARGE SCALE GENOMIC DNA]</scope>
</reference>
<evidence type="ECO:0000256" key="3">
    <source>
        <dbReference type="PROSITE-ProRule" id="PRU00708"/>
    </source>
</evidence>
<comment type="caution">
    <text evidence="6">The sequence shown here is derived from an EMBL/GenBank/DDBJ whole genome shotgun (WGS) entry which is preliminary data.</text>
</comment>
<feature type="compositionally biased region" description="Polar residues" evidence="4">
    <location>
        <begin position="412"/>
        <end position="426"/>
    </location>
</feature>
<feature type="repeat" description="PPR" evidence="3">
    <location>
        <begin position="44"/>
        <end position="78"/>
    </location>
</feature>
<dbReference type="EMBL" id="JBFOLK010000009">
    <property type="protein sequence ID" value="KAL2485408.1"/>
    <property type="molecule type" value="Genomic_DNA"/>
</dbReference>
<evidence type="ECO:0000313" key="6">
    <source>
        <dbReference type="EMBL" id="KAL2485408.1"/>
    </source>
</evidence>
<dbReference type="Pfam" id="PF15963">
    <property type="entry name" value="Myb_DNA-bind_7"/>
    <property type="match status" value="1"/>
</dbReference>
<feature type="compositionally biased region" description="Polar residues" evidence="4">
    <location>
        <begin position="438"/>
        <end position="454"/>
    </location>
</feature>
<feature type="region of interest" description="Disordered" evidence="4">
    <location>
        <begin position="349"/>
        <end position="454"/>
    </location>
</feature>
<comment type="similarity">
    <text evidence="1">Belongs to the PPR family. P subfamily.</text>
</comment>
<dbReference type="AlphaFoldDB" id="A0ABD1RC73"/>
<dbReference type="PANTHER" id="PTHR46128">
    <property type="entry name" value="MITOCHONDRIAL GROUP I INTRON SPLICING FACTOR CCM1"/>
    <property type="match status" value="1"/>
</dbReference>
<accession>A0ABD1RC73</accession>
<gene>
    <name evidence="6" type="ORF">Adt_30164</name>
</gene>
<keyword evidence="2" id="KW-0677">Repeat</keyword>
<evidence type="ECO:0000313" key="7">
    <source>
        <dbReference type="Proteomes" id="UP001604336"/>
    </source>
</evidence>
<feature type="region of interest" description="Disordered" evidence="4">
    <location>
        <begin position="582"/>
        <end position="608"/>
    </location>
</feature>
<evidence type="ECO:0000259" key="5">
    <source>
        <dbReference type="Pfam" id="PF15963"/>
    </source>
</evidence>